<evidence type="ECO:0000313" key="4">
    <source>
        <dbReference type="EMBL" id="TFD50278.1"/>
    </source>
</evidence>
<sequence length="195" mass="20955">MTLEPRMARTHQALATALLRLLDGSSLESITVAGLSREAGVHRTTFYGHYPDVVSFAASIFVGELDAIARVDIDPAASVTPESISDAYAQSLRQMLDHVATSRPVYRALFASRIGAGFRGDLTERMRGRALTAMRAWKHQGIAITVADEAAAAFISGGIVSAIEHWSASDEADAAAYAATITGLMPRWWPRPPSD</sequence>
<dbReference type="PROSITE" id="PS50977">
    <property type="entry name" value="HTH_TETR_2"/>
    <property type="match status" value="1"/>
</dbReference>
<comment type="caution">
    <text evidence="4">The sequence shown here is derived from an EMBL/GenBank/DDBJ whole genome shotgun (WGS) entry which is preliminary data.</text>
</comment>
<dbReference type="InterPro" id="IPR009057">
    <property type="entry name" value="Homeodomain-like_sf"/>
</dbReference>
<evidence type="ECO:0000313" key="5">
    <source>
        <dbReference type="Proteomes" id="UP000297447"/>
    </source>
</evidence>
<dbReference type="EMBL" id="SOHE01000044">
    <property type="protein sequence ID" value="TFD50278.1"/>
    <property type="molecule type" value="Genomic_DNA"/>
</dbReference>
<organism evidence="4 5">
    <name type="scientific">Cryobacterium frigoriphilum</name>
    <dbReference type="NCBI Taxonomy" id="1259150"/>
    <lineage>
        <taxon>Bacteria</taxon>
        <taxon>Bacillati</taxon>
        <taxon>Actinomycetota</taxon>
        <taxon>Actinomycetes</taxon>
        <taxon>Micrococcales</taxon>
        <taxon>Microbacteriaceae</taxon>
        <taxon>Cryobacterium</taxon>
    </lineage>
</organism>
<dbReference type="GO" id="GO:0003677">
    <property type="term" value="F:DNA binding"/>
    <property type="evidence" value="ECO:0007669"/>
    <property type="project" value="UniProtKB-UniRule"/>
</dbReference>
<evidence type="ECO:0000256" key="1">
    <source>
        <dbReference type="ARBA" id="ARBA00023125"/>
    </source>
</evidence>
<dbReference type="Proteomes" id="UP000297447">
    <property type="component" value="Unassembled WGS sequence"/>
</dbReference>
<accession>A0A4V3IR63</accession>
<proteinExistence type="predicted"/>
<dbReference type="Gene3D" id="1.10.357.10">
    <property type="entry name" value="Tetracycline Repressor, domain 2"/>
    <property type="match status" value="1"/>
</dbReference>
<evidence type="ECO:0000256" key="2">
    <source>
        <dbReference type="PROSITE-ProRule" id="PRU00335"/>
    </source>
</evidence>
<dbReference type="AlphaFoldDB" id="A0A4V3IR63"/>
<keyword evidence="5" id="KW-1185">Reference proteome</keyword>
<dbReference type="InterPro" id="IPR001647">
    <property type="entry name" value="HTH_TetR"/>
</dbReference>
<reference evidence="4 5" key="1">
    <citation type="submission" date="2019-03" db="EMBL/GenBank/DDBJ databases">
        <title>Genomics of glacier-inhabiting Cryobacterium strains.</title>
        <authorList>
            <person name="Liu Q."/>
            <person name="Xin Y.-H."/>
        </authorList>
    </citation>
    <scope>NUCLEOTIDE SEQUENCE [LARGE SCALE GENOMIC DNA]</scope>
    <source>
        <strain evidence="4 5">Hh14</strain>
    </source>
</reference>
<feature type="domain" description="HTH tetR-type" evidence="3">
    <location>
        <begin position="8"/>
        <end position="68"/>
    </location>
</feature>
<dbReference type="OrthoDB" id="3193022at2"/>
<dbReference type="RefSeq" id="WP_134519475.1">
    <property type="nucleotide sequence ID" value="NZ_SOHE01000044.1"/>
</dbReference>
<feature type="DNA-binding region" description="H-T-H motif" evidence="2">
    <location>
        <begin position="31"/>
        <end position="50"/>
    </location>
</feature>
<keyword evidence="1 2" id="KW-0238">DNA-binding</keyword>
<name>A0A4V3IR63_9MICO</name>
<dbReference type="SUPFAM" id="SSF46689">
    <property type="entry name" value="Homeodomain-like"/>
    <property type="match status" value="1"/>
</dbReference>
<gene>
    <name evidence="4" type="ORF">E3T55_10270</name>
</gene>
<protein>
    <submittedName>
        <fullName evidence="4">TetR/AcrR family transcriptional regulator</fullName>
    </submittedName>
</protein>
<evidence type="ECO:0000259" key="3">
    <source>
        <dbReference type="PROSITE" id="PS50977"/>
    </source>
</evidence>